<name>A0A833SZ88_PHYIN</name>
<proteinExistence type="predicted"/>
<evidence type="ECO:0000256" key="1">
    <source>
        <dbReference type="SAM" id="MobiDB-lite"/>
    </source>
</evidence>
<dbReference type="AlphaFoldDB" id="A0A833SZ88"/>
<protein>
    <submittedName>
        <fullName evidence="2">Uncharacterized protein</fullName>
    </submittedName>
</protein>
<comment type="caution">
    <text evidence="2">The sequence shown here is derived from an EMBL/GenBank/DDBJ whole genome shotgun (WGS) entry which is preliminary data.</text>
</comment>
<dbReference type="Proteomes" id="UP000602510">
    <property type="component" value="Unassembled WGS sequence"/>
</dbReference>
<organism evidence="2 3">
    <name type="scientific">Phytophthora infestans</name>
    <name type="common">Potato late blight agent</name>
    <name type="synonym">Botrytis infestans</name>
    <dbReference type="NCBI Taxonomy" id="4787"/>
    <lineage>
        <taxon>Eukaryota</taxon>
        <taxon>Sar</taxon>
        <taxon>Stramenopiles</taxon>
        <taxon>Oomycota</taxon>
        <taxon>Peronosporomycetes</taxon>
        <taxon>Peronosporales</taxon>
        <taxon>Peronosporaceae</taxon>
        <taxon>Phytophthora</taxon>
    </lineage>
</organism>
<feature type="region of interest" description="Disordered" evidence="1">
    <location>
        <begin position="162"/>
        <end position="186"/>
    </location>
</feature>
<gene>
    <name evidence="2" type="ORF">GN244_ATG12041</name>
</gene>
<keyword evidence="3" id="KW-1185">Reference proteome</keyword>
<dbReference type="EMBL" id="WSZM01000288">
    <property type="protein sequence ID" value="KAF4035925.1"/>
    <property type="molecule type" value="Genomic_DNA"/>
</dbReference>
<reference evidence="2" key="1">
    <citation type="submission" date="2020-04" db="EMBL/GenBank/DDBJ databases">
        <title>Hybrid Assembly of Korean Phytophthora infestans isolates.</title>
        <authorList>
            <person name="Prokchorchik M."/>
            <person name="Lee Y."/>
            <person name="Seo J."/>
            <person name="Cho J.-H."/>
            <person name="Park Y.-E."/>
            <person name="Jang D.-C."/>
            <person name="Im J.-S."/>
            <person name="Choi J.-G."/>
            <person name="Park H.-J."/>
            <person name="Lee G.-B."/>
            <person name="Lee Y.-G."/>
            <person name="Hong S.-Y."/>
            <person name="Cho K."/>
            <person name="Sohn K.H."/>
        </authorList>
    </citation>
    <scope>NUCLEOTIDE SEQUENCE</scope>
    <source>
        <strain evidence="2">KR_1_A1</strain>
    </source>
</reference>
<sequence>MPSDLADHLPEELSSITDHRVKRVDPGTGEACTVSLAYGLNYVFYTSQHAVATQDGFFDPLVDDDESVRVPELLDSTKRMLPEATDVRKIQPRGEQIGSTGYFRPTTATDAALTTGRETGRCTTRANTQALEIIELIRCHRPHLLGAYLSQNGPSGRIPTRLRELPSRTDNAAPPAKRPRLAFSPSAEQERMHQLLTSTQHAVCMAPGYAGERIRPFGLDTMACQSLNSDAWERSTSIGPISAGCDFVTELEGWGQLAEGDLSMLVWRINKVLEKYRNAASHDLDSARKYTSTFYPKGAAAQKTQQNARFKTDFTSDLPRYRRAYVSTSQKRWVVCVNGRRKPGEPAGPTTAASVFGAPRKRAGATARSVGRVGIGRYSVRDVQYKTHYRTIVVSVFV</sequence>
<accession>A0A833SZ88</accession>
<evidence type="ECO:0000313" key="2">
    <source>
        <dbReference type="EMBL" id="KAF4035925.1"/>
    </source>
</evidence>
<evidence type="ECO:0000313" key="3">
    <source>
        <dbReference type="Proteomes" id="UP000602510"/>
    </source>
</evidence>